<dbReference type="RefSeq" id="WP_003379712.1">
    <property type="nucleotide sequence ID" value="NZ_JAAMYB010000002.1"/>
</dbReference>
<dbReference type="GeneID" id="66319437"/>
<organism evidence="1 2">
    <name type="scientific">Clostridium botulinum C</name>
    <dbReference type="NCBI Taxonomy" id="36828"/>
    <lineage>
        <taxon>Bacteria</taxon>
        <taxon>Bacillati</taxon>
        <taxon>Bacillota</taxon>
        <taxon>Clostridia</taxon>
        <taxon>Eubacteriales</taxon>
        <taxon>Clostridiaceae</taxon>
        <taxon>Clostridium</taxon>
    </lineage>
</organism>
<evidence type="ECO:0000313" key="2">
    <source>
        <dbReference type="Proteomes" id="UP000813637"/>
    </source>
</evidence>
<name>A0A9Q3V8S6_CLOBO</name>
<protein>
    <submittedName>
        <fullName evidence="1">Uncharacterized protein</fullName>
    </submittedName>
</protein>
<dbReference type="EMBL" id="JAAMYB010000002">
    <property type="protein sequence ID" value="MCD3194570.1"/>
    <property type="molecule type" value="Genomic_DNA"/>
</dbReference>
<sequence>MFKCCCQCFKNPSQENQGPCVYILNQTHIPIYFILQYIIDVRTFTKRSPVFGFGQSHQIRFSSLAINPCFNVLNNSTDPPGFICNVSNIFPVQNRYKLIETIAGPKLIQIYP</sequence>
<dbReference type="Proteomes" id="UP000813637">
    <property type="component" value="Unassembled WGS sequence"/>
</dbReference>
<proteinExistence type="predicted"/>
<dbReference type="AlphaFoldDB" id="A0A9Q3V8S6"/>
<reference evidence="1" key="1">
    <citation type="submission" date="2020-02" db="EMBL/GenBank/DDBJ databases">
        <authorList>
            <person name="Fillo S."/>
            <person name="Giordani F."/>
            <person name="Tonon E."/>
            <person name="Drigo I."/>
            <person name="Anselmo A."/>
            <person name="Fortunato A."/>
            <person name="Bano L."/>
            <person name="Lista F."/>
        </authorList>
    </citation>
    <scope>NUCLEOTIDE SEQUENCE</scope>
    <source>
        <strain evidence="1">IZSVe-TV_9877_3_12</strain>
    </source>
</reference>
<accession>A0A9Q3V8S6</accession>
<comment type="caution">
    <text evidence="1">The sequence shown here is derived from an EMBL/GenBank/DDBJ whole genome shotgun (WGS) entry which is preliminary data.</text>
</comment>
<reference evidence="1" key="2">
    <citation type="journal article" date="2021" name="Microorganisms">
        <title>Extensive Genome Exploration of Clostridium botulinum Group III Field Strains.</title>
        <authorList>
            <person name="Fillo S."/>
            <person name="Giordani F."/>
            <person name="Tonon E."/>
            <person name="Drigo I."/>
            <person name="Anselmo A."/>
            <person name="Fortunato A."/>
            <person name="Lista F."/>
            <person name="Bano L."/>
        </authorList>
    </citation>
    <scope>NUCLEOTIDE SEQUENCE</scope>
    <source>
        <strain evidence="1">IZSVe-TV_9877_3_12</strain>
    </source>
</reference>
<evidence type="ECO:0000313" key="1">
    <source>
        <dbReference type="EMBL" id="MCD3194570.1"/>
    </source>
</evidence>
<gene>
    <name evidence="1" type="ORF">G8S53_04585</name>
</gene>